<comment type="caution">
    <text evidence="1">The sequence shown here is derived from an EMBL/GenBank/DDBJ whole genome shotgun (WGS) entry which is preliminary data.</text>
</comment>
<evidence type="ECO:0000313" key="1">
    <source>
        <dbReference type="EMBL" id="KAK3576418.1"/>
    </source>
</evidence>
<reference evidence="1" key="1">
    <citation type="journal article" date="2021" name="Genome Biol. Evol.">
        <title>A High-Quality Reference Genome for a Parasitic Bivalve with Doubly Uniparental Inheritance (Bivalvia: Unionida).</title>
        <authorList>
            <person name="Smith C.H."/>
        </authorList>
    </citation>
    <scope>NUCLEOTIDE SEQUENCE</scope>
    <source>
        <strain evidence="1">CHS0354</strain>
    </source>
</reference>
<name>A0AAE0VEY6_9BIVA</name>
<organism evidence="1 2">
    <name type="scientific">Potamilus streckersoni</name>
    <dbReference type="NCBI Taxonomy" id="2493646"/>
    <lineage>
        <taxon>Eukaryota</taxon>
        <taxon>Metazoa</taxon>
        <taxon>Spiralia</taxon>
        <taxon>Lophotrochozoa</taxon>
        <taxon>Mollusca</taxon>
        <taxon>Bivalvia</taxon>
        <taxon>Autobranchia</taxon>
        <taxon>Heteroconchia</taxon>
        <taxon>Palaeoheterodonta</taxon>
        <taxon>Unionida</taxon>
        <taxon>Unionoidea</taxon>
        <taxon>Unionidae</taxon>
        <taxon>Ambleminae</taxon>
        <taxon>Lampsilini</taxon>
        <taxon>Potamilus</taxon>
    </lineage>
</organism>
<dbReference type="AlphaFoldDB" id="A0AAE0VEY6"/>
<dbReference type="EMBL" id="JAEAOA010001503">
    <property type="protein sequence ID" value="KAK3576418.1"/>
    <property type="molecule type" value="Genomic_DNA"/>
</dbReference>
<evidence type="ECO:0000313" key="2">
    <source>
        <dbReference type="Proteomes" id="UP001195483"/>
    </source>
</evidence>
<proteinExistence type="predicted"/>
<reference evidence="1" key="2">
    <citation type="journal article" date="2021" name="Genome Biol. Evol.">
        <title>Developing a high-quality reference genome for a parasitic bivalve with doubly uniparental inheritance (Bivalvia: Unionida).</title>
        <authorList>
            <person name="Smith C.H."/>
        </authorList>
    </citation>
    <scope>NUCLEOTIDE SEQUENCE</scope>
    <source>
        <strain evidence="1">CHS0354</strain>
        <tissue evidence="1">Mantle</tissue>
    </source>
</reference>
<keyword evidence="2" id="KW-1185">Reference proteome</keyword>
<dbReference type="Proteomes" id="UP001195483">
    <property type="component" value="Unassembled WGS sequence"/>
</dbReference>
<protein>
    <submittedName>
        <fullName evidence="1">Uncharacterized protein</fullName>
    </submittedName>
</protein>
<reference evidence="1" key="3">
    <citation type="submission" date="2023-05" db="EMBL/GenBank/DDBJ databases">
        <authorList>
            <person name="Smith C.H."/>
        </authorList>
    </citation>
    <scope>NUCLEOTIDE SEQUENCE</scope>
    <source>
        <strain evidence="1">CHS0354</strain>
        <tissue evidence="1">Mantle</tissue>
    </source>
</reference>
<gene>
    <name evidence="1" type="ORF">CHS0354_025179</name>
</gene>
<sequence length="161" mass="18231">MLGFTREIQYDSVDWSDKTQTSLYGNLPFIAPFFYNALSLEKVSRGYGGRIHYREFNQGSAQTPTLYNLSSYIKATVVGSDDFNAVWGIQVTWANVTHPSWSGVSFVPHQVIHPGMEYQLNQIKASILKWSIHPGVDYMLYHTKASILEWSICCTTSSHPS</sequence>
<accession>A0AAE0VEY6</accession>